<organism evidence="17 18">
    <name type="scientific">Lentibacillus salinarum</name>
    <dbReference type="NCBI Taxonomy" id="446820"/>
    <lineage>
        <taxon>Bacteria</taxon>
        <taxon>Bacillati</taxon>
        <taxon>Bacillota</taxon>
        <taxon>Bacilli</taxon>
        <taxon>Bacillales</taxon>
        <taxon>Bacillaceae</taxon>
        <taxon>Lentibacillus</taxon>
    </lineage>
</organism>
<feature type="transmembrane region" description="Helical" evidence="13">
    <location>
        <begin position="337"/>
        <end position="358"/>
    </location>
</feature>
<gene>
    <name evidence="17" type="ORF">ACFQ4A_09435</name>
</gene>
<feature type="transmembrane region" description="Helical" evidence="13">
    <location>
        <begin position="222"/>
        <end position="240"/>
    </location>
</feature>
<dbReference type="Pfam" id="PF02378">
    <property type="entry name" value="PTS_EIIC"/>
    <property type="match status" value="1"/>
</dbReference>
<keyword evidence="6" id="KW-0598">Phosphotransferase system</keyword>
<accession>A0ABW3ZUE5</accession>
<evidence type="ECO:0000256" key="6">
    <source>
        <dbReference type="ARBA" id="ARBA00022683"/>
    </source>
</evidence>
<evidence type="ECO:0000256" key="3">
    <source>
        <dbReference type="ARBA" id="ARBA00022475"/>
    </source>
</evidence>
<dbReference type="InterPro" id="IPR003352">
    <property type="entry name" value="PTS_EIIC"/>
</dbReference>
<feature type="active site" description="Phosphocysteine intermediate; for EIIB activity" evidence="11">
    <location>
        <position position="26"/>
    </location>
</feature>
<evidence type="ECO:0000313" key="17">
    <source>
        <dbReference type="EMBL" id="MFD1361874.1"/>
    </source>
</evidence>
<dbReference type="NCBIfam" id="TIGR00830">
    <property type="entry name" value="PTBA"/>
    <property type="match status" value="1"/>
</dbReference>
<keyword evidence="18" id="KW-1185">Reference proteome</keyword>
<evidence type="ECO:0000259" key="15">
    <source>
        <dbReference type="PROSITE" id="PS51098"/>
    </source>
</evidence>
<dbReference type="PANTHER" id="PTHR30175">
    <property type="entry name" value="PHOSPHOTRANSFERASE SYSTEM TRANSPORT PROTEIN"/>
    <property type="match status" value="1"/>
</dbReference>
<evidence type="ECO:0000256" key="13">
    <source>
        <dbReference type="SAM" id="Phobius"/>
    </source>
</evidence>
<evidence type="ECO:0000256" key="12">
    <source>
        <dbReference type="SAM" id="MobiDB-lite"/>
    </source>
</evidence>
<name>A0ABW3ZUE5_9BACI</name>
<feature type="region of interest" description="Disordered" evidence="12">
    <location>
        <begin position="470"/>
        <end position="502"/>
    </location>
</feature>
<feature type="transmembrane region" description="Helical" evidence="13">
    <location>
        <begin position="261"/>
        <end position="291"/>
    </location>
</feature>
<feature type="transmembrane region" description="Helical" evidence="13">
    <location>
        <begin position="161"/>
        <end position="181"/>
    </location>
</feature>
<evidence type="ECO:0000256" key="2">
    <source>
        <dbReference type="ARBA" id="ARBA00022448"/>
    </source>
</evidence>
<keyword evidence="10 13" id="KW-0472">Membrane</keyword>
<dbReference type="Gene3D" id="2.70.70.10">
    <property type="entry name" value="Glucose Permease (Domain IIA)"/>
    <property type="match status" value="1"/>
</dbReference>
<reference evidence="18" key="1">
    <citation type="journal article" date="2019" name="Int. J. Syst. Evol. Microbiol.">
        <title>The Global Catalogue of Microorganisms (GCM) 10K type strain sequencing project: providing services to taxonomists for standard genome sequencing and annotation.</title>
        <authorList>
            <consortium name="The Broad Institute Genomics Platform"/>
            <consortium name="The Broad Institute Genome Sequencing Center for Infectious Disease"/>
            <person name="Wu L."/>
            <person name="Ma J."/>
        </authorList>
    </citation>
    <scope>NUCLEOTIDE SEQUENCE [LARGE SCALE GENOMIC DNA]</scope>
    <source>
        <strain evidence="18">CCUG 54822</strain>
    </source>
</reference>
<dbReference type="InterPro" id="IPR018113">
    <property type="entry name" value="PTrfase_EIIB_Cys"/>
</dbReference>
<evidence type="ECO:0000259" key="14">
    <source>
        <dbReference type="PROSITE" id="PS51093"/>
    </source>
</evidence>
<dbReference type="InterPro" id="IPR011055">
    <property type="entry name" value="Dup_hybrid_motif"/>
</dbReference>
<feature type="transmembrane region" description="Helical" evidence="13">
    <location>
        <begin position="436"/>
        <end position="457"/>
    </location>
</feature>
<dbReference type="Pfam" id="PF00367">
    <property type="entry name" value="PTS_EIIB"/>
    <property type="match status" value="1"/>
</dbReference>
<feature type="domain" description="PTS EIIC type-1" evidence="16">
    <location>
        <begin position="115"/>
        <end position="473"/>
    </location>
</feature>
<dbReference type="CDD" id="cd00212">
    <property type="entry name" value="PTS_IIB_glc"/>
    <property type="match status" value="1"/>
</dbReference>
<dbReference type="SUPFAM" id="SSF51261">
    <property type="entry name" value="Duplicated hybrid motif"/>
    <property type="match status" value="1"/>
</dbReference>
<dbReference type="SUPFAM" id="SSF55604">
    <property type="entry name" value="Glucose permease domain IIB"/>
    <property type="match status" value="1"/>
</dbReference>
<evidence type="ECO:0000256" key="4">
    <source>
        <dbReference type="ARBA" id="ARBA00022597"/>
    </source>
</evidence>
<feature type="domain" description="PTS EIIA type-1" evidence="14">
    <location>
        <begin position="512"/>
        <end position="616"/>
    </location>
</feature>
<feature type="compositionally biased region" description="Basic and acidic residues" evidence="12">
    <location>
        <begin position="470"/>
        <end position="495"/>
    </location>
</feature>
<evidence type="ECO:0000313" key="18">
    <source>
        <dbReference type="Proteomes" id="UP001597178"/>
    </source>
</evidence>
<evidence type="ECO:0000256" key="1">
    <source>
        <dbReference type="ARBA" id="ARBA00004651"/>
    </source>
</evidence>
<dbReference type="PROSITE" id="PS51093">
    <property type="entry name" value="PTS_EIIA_TYPE_1"/>
    <property type="match status" value="1"/>
</dbReference>
<dbReference type="PROSITE" id="PS00371">
    <property type="entry name" value="PTS_EIIA_TYPE_1_HIS"/>
    <property type="match status" value="1"/>
</dbReference>
<feature type="transmembrane region" description="Helical" evidence="13">
    <location>
        <begin position="370"/>
        <end position="389"/>
    </location>
</feature>
<dbReference type="EMBL" id="JBHTNH010000020">
    <property type="protein sequence ID" value="MFD1361874.1"/>
    <property type="molecule type" value="Genomic_DNA"/>
</dbReference>
<evidence type="ECO:0000256" key="7">
    <source>
        <dbReference type="ARBA" id="ARBA00022692"/>
    </source>
</evidence>
<keyword evidence="9 13" id="KW-1133">Transmembrane helix</keyword>
<feature type="domain" description="PTS EIIB type-1" evidence="15">
    <location>
        <begin position="4"/>
        <end position="86"/>
    </location>
</feature>
<feature type="transmembrane region" description="Helical" evidence="13">
    <location>
        <begin position="188"/>
        <end position="207"/>
    </location>
</feature>
<evidence type="ECO:0000256" key="11">
    <source>
        <dbReference type="PROSITE-ProRule" id="PRU00421"/>
    </source>
</evidence>
<proteinExistence type="predicted"/>
<dbReference type="InterPro" id="IPR001127">
    <property type="entry name" value="PTS_EIIA_1_perm"/>
</dbReference>
<sequence length="641" mass="68060">MTNQELAHAIVKNLGGETNIANLTNCITRLRIDVKSRNNVDLEAIKQLDGVLSVIDQGTIQIVLGPGKVTKVANEIHESTTINVDVEDDDEFDVAADTKASYKAKQTSSIQQLFRHIGNIFVPIVPGLVASGLMLGIANLITNLANPDAGILDPAVLESDWYLLLEAIGNLLFGALGVFVGINTAREFGGTMVLGGIAGLLINAPVLDDIGSLNLFGLNLEISSGLGGLLGVIVAAYLFVRIEKFIRKRVADSLDLILTPLITVMVGSIITIVVIQPIAGVLTSGITWFLVDIMMESGGIIGGYILSATFLPLVTVGMHQGLVPVHLELIDQFGSTTLLPILAMAGGGQVGAMIAIYIKAKNQRLKNTVASVLPVGFLGIGEPLIYGVSLPLGRPFITACLGGGFGGAFLSLFQVGAITVGPSGAVLIPLIADNQYLLYAIGLIISYAGGFILTYLFGYKEEMVRKLYGDNTDQPKKKETKQKEASAPKQQEETHIASPLSGDIRPLNELNDEVFATEAVGKGVAIHPTEGKLYAPVDGTVTTVFPTGHAIGITSENGAEILLHIGLDTVEINDNVFELYVAKDDKVEKGQLLCTFDIDAIIDKGYDVTSPIVITNSDAFETIEPVNEMYVKAGSKLLTVK</sequence>
<dbReference type="Proteomes" id="UP001597178">
    <property type="component" value="Unassembled WGS sequence"/>
</dbReference>
<keyword evidence="5" id="KW-0808">Transferase</keyword>
<evidence type="ECO:0000256" key="8">
    <source>
        <dbReference type="ARBA" id="ARBA00022777"/>
    </source>
</evidence>
<dbReference type="InterPro" id="IPR036878">
    <property type="entry name" value="Glu_permease_IIB"/>
</dbReference>
<dbReference type="Gene3D" id="3.30.1360.60">
    <property type="entry name" value="Glucose permease domain IIB"/>
    <property type="match status" value="1"/>
</dbReference>
<dbReference type="InterPro" id="IPR013013">
    <property type="entry name" value="PTS_EIIC_1"/>
</dbReference>
<dbReference type="Pfam" id="PF00358">
    <property type="entry name" value="PTS_EIIA_1"/>
    <property type="match status" value="1"/>
</dbReference>
<keyword evidence="7 13" id="KW-0812">Transmembrane</keyword>
<dbReference type="PROSITE" id="PS51103">
    <property type="entry name" value="PTS_EIIC_TYPE_1"/>
    <property type="match status" value="1"/>
</dbReference>
<feature type="transmembrane region" description="Helical" evidence="13">
    <location>
        <begin position="120"/>
        <end position="141"/>
    </location>
</feature>
<keyword evidence="2" id="KW-0813">Transport</keyword>
<keyword evidence="3" id="KW-1003">Cell membrane</keyword>
<dbReference type="RefSeq" id="WP_382399864.1">
    <property type="nucleotide sequence ID" value="NZ_JBHTNH010000020.1"/>
</dbReference>
<comment type="caution">
    <text evidence="17">The sequence shown here is derived from an EMBL/GenBank/DDBJ whole genome shotgun (WGS) entry which is preliminary data.</text>
</comment>
<evidence type="ECO:0000256" key="9">
    <source>
        <dbReference type="ARBA" id="ARBA00022989"/>
    </source>
</evidence>
<evidence type="ECO:0000256" key="10">
    <source>
        <dbReference type="ARBA" id="ARBA00023136"/>
    </source>
</evidence>
<dbReference type="PANTHER" id="PTHR30175:SF3">
    <property type="entry name" value="PTS SYSTEM N-ACETYLMURAMIC ACID-SPECIFIC EIIBC COMPONENT"/>
    <property type="match status" value="1"/>
</dbReference>
<evidence type="ECO:0000256" key="5">
    <source>
        <dbReference type="ARBA" id="ARBA00022679"/>
    </source>
</evidence>
<dbReference type="InterPro" id="IPR001996">
    <property type="entry name" value="PTS_IIB_1"/>
</dbReference>
<dbReference type="PROSITE" id="PS51098">
    <property type="entry name" value="PTS_EIIB_TYPE_1"/>
    <property type="match status" value="1"/>
</dbReference>
<keyword evidence="4" id="KW-0762">Sugar transport</keyword>
<dbReference type="InterPro" id="IPR050558">
    <property type="entry name" value="PTS_Sugar-Specific_Components"/>
</dbReference>
<protein>
    <submittedName>
        <fullName evidence="17">Glucose PTS transporter subunit IIA</fullName>
    </submittedName>
</protein>
<comment type="subcellular location">
    <subcellularLocation>
        <location evidence="1">Cell membrane</location>
        <topology evidence="1">Multi-pass membrane protein</topology>
    </subcellularLocation>
</comment>
<keyword evidence="8" id="KW-0418">Kinase</keyword>
<evidence type="ECO:0000259" key="16">
    <source>
        <dbReference type="PROSITE" id="PS51103"/>
    </source>
</evidence>